<gene>
    <name evidence="6" type="ORF">SBA5_110025</name>
</gene>
<dbReference type="InterPro" id="IPR002328">
    <property type="entry name" value="ADH_Zn_CS"/>
</dbReference>
<protein>
    <submittedName>
        <fullName evidence="6">Threonine dehydrogenase and related Zn-dependent dehydrogenases</fullName>
        <ecNumber evidence="6">1.1.1.14</ecNumber>
    </submittedName>
</protein>
<sequence>MSAQSMVGLVNFAKDPGSVELRDLPVPEIGEEDVLLSVDSVGICGSDLHQYHGSQSWKVNYPVVLGHEFAGVIAKAGKRVSEFKEGDRVVSETAAVLPRDSALIRRGLYNLEPGRLGFGYGVDGAMASYVKVPSRCLHHVPASLPLESAALTEPCCVAYNAVCANSRVRPGDTVAVIGPGPIGLLCAAMAKLSGAGHLIVIGTAADAKRLEVAGQIGADTVLGAQGENVPEWLRGHGDGYGVDLVIDAAGVSASLKLALDIVRPAGQITKVGWGPQPLNFSLDQLVQKAVTLQGSFSHNWSMWESVLVLLTSGKIDLRPILNRVAPLDDWRVSFEAMHSGSIVKGVLRP</sequence>
<feature type="domain" description="Enoyl reductase (ER)" evidence="5">
    <location>
        <begin position="14"/>
        <end position="347"/>
    </location>
</feature>
<evidence type="ECO:0000313" key="6">
    <source>
        <dbReference type="EMBL" id="SPE17665.1"/>
    </source>
</evidence>
<dbReference type="SUPFAM" id="SSF50129">
    <property type="entry name" value="GroES-like"/>
    <property type="match status" value="1"/>
</dbReference>
<dbReference type="InterPro" id="IPR050129">
    <property type="entry name" value="Zn_alcohol_dh"/>
</dbReference>
<evidence type="ECO:0000256" key="4">
    <source>
        <dbReference type="RuleBase" id="RU361277"/>
    </source>
</evidence>
<dbReference type="PROSITE" id="PS00059">
    <property type="entry name" value="ADH_ZINC"/>
    <property type="match status" value="1"/>
</dbReference>
<dbReference type="EMBL" id="OKRB01000013">
    <property type="protein sequence ID" value="SPE17665.1"/>
    <property type="molecule type" value="Genomic_DNA"/>
</dbReference>
<dbReference type="Gene3D" id="3.40.50.720">
    <property type="entry name" value="NAD(P)-binding Rossmann-like Domain"/>
    <property type="match status" value="1"/>
</dbReference>
<dbReference type="InterPro" id="IPR011032">
    <property type="entry name" value="GroES-like_sf"/>
</dbReference>
<dbReference type="Pfam" id="PF00107">
    <property type="entry name" value="ADH_zinc_N"/>
    <property type="match status" value="1"/>
</dbReference>
<organism evidence="6 7">
    <name type="scientific">Candidatus Sulfuritelmatomonas gaucii</name>
    <dbReference type="NCBI Taxonomy" id="2043161"/>
    <lineage>
        <taxon>Bacteria</taxon>
        <taxon>Pseudomonadati</taxon>
        <taxon>Acidobacteriota</taxon>
        <taxon>Terriglobia</taxon>
        <taxon>Terriglobales</taxon>
        <taxon>Acidobacteriaceae</taxon>
        <taxon>Candidatus Sulfuritelmatomonas</taxon>
    </lineage>
</organism>
<name>A0A2N9L3W6_9BACT</name>
<dbReference type="SUPFAM" id="SSF51735">
    <property type="entry name" value="NAD(P)-binding Rossmann-fold domains"/>
    <property type="match status" value="1"/>
</dbReference>
<dbReference type="InterPro" id="IPR020843">
    <property type="entry name" value="ER"/>
</dbReference>
<proteinExistence type="inferred from homology"/>
<evidence type="ECO:0000256" key="1">
    <source>
        <dbReference type="ARBA" id="ARBA00022723"/>
    </source>
</evidence>
<evidence type="ECO:0000256" key="3">
    <source>
        <dbReference type="ARBA" id="ARBA00023002"/>
    </source>
</evidence>
<dbReference type="InterPro" id="IPR013154">
    <property type="entry name" value="ADH-like_N"/>
</dbReference>
<dbReference type="Pfam" id="PF08240">
    <property type="entry name" value="ADH_N"/>
    <property type="match status" value="1"/>
</dbReference>
<evidence type="ECO:0000313" key="7">
    <source>
        <dbReference type="Proteomes" id="UP000239735"/>
    </source>
</evidence>
<dbReference type="CDD" id="cd08258">
    <property type="entry name" value="Zn_ADH4"/>
    <property type="match status" value="1"/>
</dbReference>
<dbReference type="GO" id="GO:0003939">
    <property type="term" value="F:L-iditol 2-dehydrogenase (NAD+) activity"/>
    <property type="evidence" value="ECO:0007669"/>
    <property type="project" value="UniProtKB-EC"/>
</dbReference>
<dbReference type="InterPro" id="IPR013149">
    <property type="entry name" value="ADH-like_C"/>
</dbReference>
<dbReference type="PANTHER" id="PTHR43401:SF2">
    <property type="entry name" value="L-THREONINE 3-DEHYDROGENASE"/>
    <property type="match status" value="1"/>
</dbReference>
<evidence type="ECO:0000259" key="5">
    <source>
        <dbReference type="SMART" id="SM00829"/>
    </source>
</evidence>
<dbReference type="PANTHER" id="PTHR43401">
    <property type="entry name" value="L-THREONINE 3-DEHYDROGENASE"/>
    <property type="match status" value="1"/>
</dbReference>
<dbReference type="SMART" id="SM00829">
    <property type="entry name" value="PKS_ER"/>
    <property type="match status" value="1"/>
</dbReference>
<comment type="cofactor">
    <cofactor evidence="4">
        <name>Zn(2+)</name>
        <dbReference type="ChEBI" id="CHEBI:29105"/>
    </cofactor>
</comment>
<dbReference type="AlphaFoldDB" id="A0A2N9L3W6"/>
<dbReference type="GO" id="GO:0008270">
    <property type="term" value="F:zinc ion binding"/>
    <property type="evidence" value="ECO:0007669"/>
    <property type="project" value="InterPro"/>
</dbReference>
<dbReference type="InterPro" id="IPR036291">
    <property type="entry name" value="NAD(P)-bd_dom_sf"/>
</dbReference>
<dbReference type="Proteomes" id="UP000239735">
    <property type="component" value="Unassembled WGS sequence"/>
</dbReference>
<keyword evidence="2 4" id="KW-0862">Zinc</keyword>
<keyword evidence="3 6" id="KW-0560">Oxidoreductase</keyword>
<dbReference type="Gene3D" id="3.90.180.10">
    <property type="entry name" value="Medium-chain alcohol dehydrogenases, catalytic domain"/>
    <property type="match status" value="1"/>
</dbReference>
<accession>A0A2N9L3W6</accession>
<dbReference type="EC" id="1.1.1.14" evidence="6"/>
<comment type="similarity">
    <text evidence="4">Belongs to the zinc-containing alcohol dehydrogenase family.</text>
</comment>
<reference evidence="7" key="1">
    <citation type="submission" date="2018-02" db="EMBL/GenBank/DDBJ databases">
        <authorList>
            <person name="Hausmann B."/>
        </authorList>
    </citation>
    <scope>NUCLEOTIDE SEQUENCE [LARGE SCALE GENOMIC DNA]</scope>
    <source>
        <strain evidence="7">Peat soil MAG SbA5</strain>
    </source>
</reference>
<keyword evidence="1 4" id="KW-0479">Metal-binding</keyword>
<evidence type="ECO:0000256" key="2">
    <source>
        <dbReference type="ARBA" id="ARBA00022833"/>
    </source>
</evidence>